<protein>
    <submittedName>
        <fullName evidence="1">Uncharacterized protein</fullName>
    </submittedName>
</protein>
<organism evidence="1 2">
    <name type="scientific">Nitrospina watsonii</name>
    <dbReference type="NCBI Taxonomy" id="1323948"/>
    <lineage>
        <taxon>Bacteria</taxon>
        <taxon>Pseudomonadati</taxon>
        <taxon>Nitrospinota/Tectimicrobiota group</taxon>
        <taxon>Nitrospinota</taxon>
        <taxon>Nitrospinia</taxon>
        <taxon>Nitrospinales</taxon>
        <taxon>Nitrospinaceae</taxon>
        <taxon>Nitrospina</taxon>
    </lineage>
</organism>
<accession>A0ABM9HFK6</accession>
<proteinExistence type="predicted"/>
<dbReference type="RefSeq" id="WP_282011662.1">
    <property type="nucleotide sequence ID" value="NZ_OX336137.1"/>
</dbReference>
<sequence>MEIMAPETPNKLLVSATRINLYYLNELFRDVANEVSGDISSRLGVDIPLTAGMWGGTYLVADPTGVSRTNVKRLYSIVSFPQGTPLDQPDAFEMMMRSYSETLRERFDDLRIKLDHPNWGEIIPYSNRHRPTTALQMNDSSRRVNFARVFFVPNRATWSESIIYDMIRNVRQLRELLDIDRRPKKVTTTDIKFMLQDILITYFTLKPALNPDFDEHADPIIKELFKKMVGGMTSDEEIQEQYHNVYANALAYGYEEALEGPYKREGLDIFKVEDWPVDKINFVPQELKDKLVPYLEGTFETFRRNLTAQQG</sequence>
<evidence type="ECO:0000313" key="2">
    <source>
        <dbReference type="Proteomes" id="UP001157733"/>
    </source>
</evidence>
<evidence type="ECO:0000313" key="1">
    <source>
        <dbReference type="EMBL" id="CAI2718785.1"/>
    </source>
</evidence>
<keyword evidence="2" id="KW-1185">Reference proteome</keyword>
<reference evidence="1 2" key="1">
    <citation type="submission" date="2022-09" db="EMBL/GenBank/DDBJ databases">
        <authorList>
            <person name="Kop L."/>
        </authorList>
    </citation>
    <scope>NUCLEOTIDE SEQUENCE [LARGE SCALE GENOMIC DNA]</scope>
    <source>
        <strain evidence="1 2">347</strain>
    </source>
</reference>
<dbReference type="EMBL" id="OX336137">
    <property type="protein sequence ID" value="CAI2718785.1"/>
    <property type="molecule type" value="Genomic_DNA"/>
</dbReference>
<name>A0ABM9HFK6_9BACT</name>
<dbReference type="Proteomes" id="UP001157733">
    <property type="component" value="Chromosome"/>
</dbReference>
<gene>
    <name evidence="1" type="ORF">NSPWAT_1929</name>
</gene>